<dbReference type="PANTHER" id="PTHR42973:SF39">
    <property type="entry name" value="FAD-BINDING PCMH-TYPE DOMAIN-CONTAINING PROTEIN"/>
    <property type="match status" value="1"/>
</dbReference>
<evidence type="ECO:0000256" key="1">
    <source>
        <dbReference type="ARBA" id="ARBA00001974"/>
    </source>
</evidence>
<dbReference type="InterPro" id="IPR006094">
    <property type="entry name" value="Oxid_FAD_bind_N"/>
</dbReference>
<dbReference type="Pfam" id="PF08031">
    <property type="entry name" value="BBE"/>
    <property type="match status" value="1"/>
</dbReference>
<dbReference type="Gene3D" id="3.40.462.20">
    <property type="match status" value="1"/>
</dbReference>
<keyword evidence="5" id="KW-0560">Oxidoreductase</keyword>
<dbReference type="InterPro" id="IPR050416">
    <property type="entry name" value="FAD-linked_Oxidoreductase"/>
</dbReference>
<organism evidence="7 8">
    <name type="scientific">Pseudonocardia kongjuensis</name>
    <dbReference type="NCBI Taxonomy" id="102227"/>
    <lineage>
        <taxon>Bacteria</taxon>
        <taxon>Bacillati</taxon>
        <taxon>Actinomycetota</taxon>
        <taxon>Actinomycetes</taxon>
        <taxon>Pseudonocardiales</taxon>
        <taxon>Pseudonocardiaceae</taxon>
        <taxon>Pseudonocardia</taxon>
    </lineage>
</organism>
<dbReference type="PANTHER" id="PTHR42973">
    <property type="entry name" value="BINDING OXIDOREDUCTASE, PUTATIVE (AFU_ORTHOLOGUE AFUA_1G17690)-RELATED"/>
    <property type="match status" value="1"/>
</dbReference>
<dbReference type="PROSITE" id="PS51387">
    <property type="entry name" value="FAD_PCMH"/>
    <property type="match status" value="1"/>
</dbReference>
<dbReference type="InterPro" id="IPR016167">
    <property type="entry name" value="FAD-bd_PCMH_sub1"/>
</dbReference>
<feature type="domain" description="FAD-binding PCMH-type" evidence="6">
    <location>
        <begin position="18"/>
        <end position="186"/>
    </location>
</feature>
<dbReference type="SUPFAM" id="SSF55103">
    <property type="entry name" value="FAD-linked oxidases, C-terminal domain"/>
    <property type="match status" value="1"/>
</dbReference>
<name>A0ABP4INM7_9PSEU</name>
<evidence type="ECO:0000313" key="7">
    <source>
        <dbReference type="EMBL" id="GAA1395077.1"/>
    </source>
</evidence>
<dbReference type="InterPro" id="IPR012951">
    <property type="entry name" value="BBE"/>
</dbReference>
<dbReference type="Gene3D" id="3.30.465.10">
    <property type="match status" value="1"/>
</dbReference>
<accession>A0ABP4INM7</accession>
<keyword evidence="8" id="KW-1185">Reference proteome</keyword>
<sequence>MPARPGYDAARPVFNQRVDARPGIIARCAGVSDVLAAVGYAREHGMRLDVRSTGTNLGGLDHGRGLVVDLSPMRGVQILPGQRLARIQGGVSGGDLQVEAGVHGLAAVTGGLSLTGVGLMLGGGIGHLSTRAGYACDNILAVELVTADGAVVRASPQENPDLFWAVRGSTGNFGVVTALEVRLHEVPPVVHAGLMSWALDDLDGPLHALRDWDWASENLNLLPQLGSASLGGRGALDVFVCHSGPQDQARAELDRLRSFGAPPAEDTVAAMSYTELTFRFDDAFPVTRAAVDEQPVTALGDDLVDALVAEIREPAGSGVRMIEILTRRGALARAPEFPSALRETAEVPTWQIVPGSWWTDAAEDAAHDRWIAGVVDLTRRIGPIRDGCGHPNTAGADRGPDRVRRLYGDRYDRLRALKAGWDPDNVFAGNQNIPPARSPSA</sequence>
<dbReference type="SUPFAM" id="SSF56176">
    <property type="entry name" value="FAD-binding/transporter-associated domain-like"/>
    <property type="match status" value="1"/>
</dbReference>
<evidence type="ECO:0000259" key="6">
    <source>
        <dbReference type="PROSITE" id="PS51387"/>
    </source>
</evidence>
<dbReference type="Proteomes" id="UP001501414">
    <property type="component" value="Unassembled WGS sequence"/>
</dbReference>
<dbReference type="EMBL" id="BAAAJK010000027">
    <property type="protein sequence ID" value="GAA1395077.1"/>
    <property type="molecule type" value="Genomic_DNA"/>
</dbReference>
<evidence type="ECO:0000256" key="5">
    <source>
        <dbReference type="ARBA" id="ARBA00023002"/>
    </source>
</evidence>
<dbReference type="Pfam" id="PF01565">
    <property type="entry name" value="FAD_binding_4"/>
    <property type="match status" value="1"/>
</dbReference>
<dbReference type="RefSeq" id="WP_344025550.1">
    <property type="nucleotide sequence ID" value="NZ_BAAAJK010000027.1"/>
</dbReference>
<comment type="caution">
    <text evidence="7">The sequence shown here is derived from an EMBL/GenBank/DDBJ whole genome shotgun (WGS) entry which is preliminary data.</text>
</comment>
<evidence type="ECO:0000256" key="4">
    <source>
        <dbReference type="ARBA" id="ARBA00022827"/>
    </source>
</evidence>
<evidence type="ECO:0000256" key="3">
    <source>
        <dbReference type="ARBA" id="ARBA00022630"/>
    </source>
</evidence>
<dbReference type="InterPro" id="IPR016166">
    <property type="entry name" value="FAD-bd_PCMH"/>
</dbReference>
<proteinExistence type="inferred from homology"/>
<gene>
    <name evidence="7" type="ORF">GCM10009613_44230</name>
</gene>
<dbReference type="Gene3D" id="3.30.43.10">
    <property type="entry name" value="Uridine Diphospho-n-acetylenolpyruvylglucosamine Reductase, domain 2"/>
    <property type="match status" value="1"/>
</dbReference>
<evidence type="ECO:0000256" key="2">
    <source>
        <dbReference type="ARBA" id="ARBA00005466"/>
    </source>
</evidence>
<evidence type="ECO:0000313" key="8">
    <source>
        <dbReference type="Proteomes" id="UP001501414"/>
    </source>
</evidence>
<comment type="cofactor">
    <cofactor evidence="1">
        <name>FAD</name>
        <dbReference type="ChEBI" id="CHEBI:57692"/>
    </cofactor>
</comment>
<keyword evidence="4" id="KW-0274">FAD</keyword>
<comment type="similarity">
    <text evidence="2">Belongs to the oxygen-dependent FAD-linked oxidoreductase family.</text>
</comment>
<dbReference type="InterPro" id="IPR016164">
    <property type="entry name" value="FAD-linked_Oxase-like_C"/>
</dbReference>
<dbReference type="InterPro" id="IPR036318">
    <property type="entry name" value="FAD-bd_PCMH-like_sf"/>
</dbReference>
<keyword evidence="3" id="KW-0285">Flavoprotein</keyword>
<dbReference type="InterPro" id="IPR016169">
    <property type="entry name" value="FAD-bd_PCMH_sub2"/>
</dbReference>
<reference evidence="8" key="1">
    <citation type="journal article" date="2019" name="Int. J. Syst. Evol. Microbiol.">
        <title>The Global Catalogue of Microorganisms (GCM) 10K type strain sequencing project: providing services to taxonomists for standard genome sequencing and annotation.</title>
        <authorList>
            <consortium name="The Broad Institute Genomics Platform"/>
            <consortium name="The Broad Institute Genome Sequencing Center for Infectious Disease"/>
            <person name="Wu L."/>
            <person name="Ma J."/>
        </authorList>
    </citation>
    <scope>NUCLEOTIDE SEQUENCE [LARGE SCALE GENOMIC DNA]</scope>
    <source>
        <strain evidence="8">JCM 11896</strain>
    </source>
</reference>
<protein>
    <submittedName>
        <fullName evidence="7">FAD-binding oxidoreductase</fullName>
    </submittedName>
</protein>